<gene>
    <name evidence="12" type="ORF">HTAM1171_LOCUS10987</name>
</gene>
<evidence type="ECO:0000256" key="2">
    <source>
        <dbReference type="ARBA" id="ARBA00008444"/>
    </source>
</evidence>
<evidence type="ECO:0000313" key="12">
    <source>
        <dbReference type="EMBL" id="CAD9514402.1"/>
    </source>
</evidence>
<dbReference type="GO" id="GO:0005744">
    <property type="term" value="C:TIM23 mitochondrial import inner membrane translocase complex"/>
    <property type="evidence" value="ECO:0007669"/>
    <property type="project" value="TreeGrafter"/>
</dbReference>
<dbReference type="EMBL" id="HBGV01017802">
    <property type="protein sequence ID" value="CAD9514402.1"/>
    <property type="molecule type" value="Transcribed_RNA"/>
</dbReference>
<name>A0A7S2IBE2_9STRA</name>
<evidence type="ECO:0000256" key="8">
    <source>
        <dbReference type="ARBA" id="ARBA00023010"/>
    </source>
</evidence>
<evidence type="ECO:0008006" key="13">
    <source>
        <dbReference type="Google" id="ProtNLM"/>
    </source>
</evidence>
<evidence type="ECO:0000256" key="3">
    <source>
        <dbReference type="ARBA" id="ARBA00022448"/>
    </source>
</evidence>
<feature type="region of interest" description="Disordered" evidence="11">
    <location>
        <begin position="155"/>
        <end position="233"/>
    </location>
</feature>
<keyword evidence="8" id="KW-0811">Translocation</keyword>
<keyword evidence="3" id="KW-0813">Transport</keyword>
<feature type="compositionally biased region" description="Low complexity" evidence="11">
    <location>
        <begin position="163"/>
        <end position="172"/>
    </location>
</feature>
<proteinExistence type="inferred from homology"/>
<sequence length="233" mass="23317">MPRSDSSLADREPCPWRIVDDIGGAFSMGAIGGGIFHTIKGSWNAPKGARMYGAMSAMSARGPVLGGQFAVWGGLFACCDCSLTAIRQKEDPWNSIISGAATGGVLAARAGPKQMATAAVFGGFILALIEGMGIMFTKMTAGPAGVAPEDYAAAGVQDPTAPPTMAGLGAATAPPPPRRSSNPFGGPPPPPSSSSSGDFDSMGSETTFSTGSSSQDTSSSGGGSGWWPFGASS</sequence>
<comment type="subcellular location">
    <subcellularLocation>
        <location evidence="1">Mitochondrion inner membrane</location>
        <topology evidence="1">Multi-pass membrane protein</topology>
    </subcellularLocation>
</comment>
<dbReference type="PANTHER" id="PTHR10485:SF0">
    <property type="entry name" value="AT05822P-RELATED"/>
    <property type="match status" value="1"/>
</dbReference>
<dbReference type="AlphaFoldDB" id="A0A7S2IBE2"/>
<keyword evidence="4" id="KW-0812">Transmembrane</keyword>
<evidence type="ECO:0000256" key="9">
    <source>
        <dbReference type="ARBA" id="ARBA00023128"/>
    </source>
</evidence>
<keyword evidence="5" id="KW-0999">Mitochondrion inner membrane</keyword>
<dbReference type="GO" id="GO:0008320">
    <property type="term" value="F:protein transmembrane transporter activity"/>
    <property type="evidence" value="ECO:0007669"/>
    <property type="project" value="TreeGrafter"/>
</dbReference>
<evidence type="ECO:0000256" key="4">
    <source>
        <dbReference type="ARBA" id="ARBA00022692"/>
    </source>
</evidence>
<keyword evidence="10" id="KW-0472">Membrane</keyword>
<protein>
    <recommendedName>
        <fullName evidence="13">Mitochondrial import inner membrane translocase subunit TIM17</fullName>
    </recommendedName>
</protein>
<evidence type="ECO:0000256" key="10">
    <source>
        <dbReference type="ARBA" id="ARBA00023136"/>
    </source>
</evidence>
<keyword evidence="9" id="KW-0496">Mitochondrion</keyword>
<keyword evidence="7" id="KW-1133">Transmembrane helix</keyword>
<evidence type="ECO:0000256" key="6">
    <source>
        <dbReference type="ARBA" id="ARBA00022927"/>
    </source>
</evidence>
<evidence type="ECO:0000256" key="1">
    <source>
        <dbReference type="ARBA" id="ARBA00004448"/>
    </source>
</evidence>
<dbReference type="Pfam" id="PF02466">
    <property type="entry name" value="Tim17"/>
    <property type="match status" value="1"/>
</dbReference>
<keyword evidence="6" id="KW-0653">Protein transport</keyword>
<evidence type="ECO:0000256" key="5">
    <source>
        <dbReference type="ARBA" id="ARBA00022792"/>
    </source>
</evidence>
<comment type="similarity">
    <text evidence="2">Belongs to the Tim17/Tim22/Tim23 family.</text>
</comment>
<dbReference type="GO" id="GO:0030150">
    <property type="term" value="P:protein import into mitochondrial matrix"/>
    <property type="evidence" value="ECO:0007669"/>
    <property type="project" value="TreeGrafter"/>
</dbReference>
<dbReference type="PANTHER" id="PTHR10485">
    <property type="entry name" value="MITOCHONDRIAL IMPORT INNER MEMBRANE TRANSLOCASE SUBUNIT TIM-17"/>
    <property type="match status" value="1"/>
</dbReference>
<evidence type="ECO:0000256" key="11">
    <source>
        <dbReference type="SAM" id="MobiDB-lite"/>
    </source>
</evidence>
<reference evidence="12" key="1">
    <citation type="submission" date="2021-01" db="EMBL/GenBank/DDBJ databases">
        <authorList>
            <person name="Corre E."/>
            <person name="Pelletier E."/>
            <person name="Niang G."/>
            <person name="Scheremetjew M."/>
            <person name="Finn R."/>
            <person name="Kale V."/>
            <person name="Holt S."/>
            <person name="Cochrane G."/>
            <person name="Meng A."/>
            <person name="Brown T."/>
            <person name="Cohen L."/>
        </authorList>
    </citation>
    <scope>NUCLEOTIDE SEQUENCE</scope>
    <source>
        <strain evidence="12">CCMP826</strain>
    </source>
</reference>
<feature type="compositionally biased region" description="Low complexity" evidence="11">
    <location>
        <begin position="193"/>
        <end position="219"/>
    </location>
</feature>
<accession>A0A7S2IBE2</accession>
<evidence type="ECO:0000256" key="7">
    <source>
        <dbReference type="ARBA" id="ARBA00022989"/>
    </source>
</evidence>
<organism evidence="12">
    <name type="scientific">Helicotheca tamesis</name>
    <dbReference type="NCBI Taxonomy" id="374047"/>
    <lineage>
        <taxon>Eukaryota</taxon>
        <taxon>Sar</taxon>
        <taxon>Stramenopiles</taxon>
        <taxon>Ochrophyta</taxon>
        <taxon>Bacillariophyta</taxon>
        <taxon>Mediophyceae</taxon>
        <taxon>Lithodesmiophycidae</taxon>
        <taxon>Lithodesmiales</taxon>
        <taxon>Lithodesmiaceae</taxon>
        <taxon>Helicotheca</taxon>
    </lineage>
</organism>